<sequence length="387" mass="44388">MGDFGMARDKWVCPNDRELSLRAKLKTGWSVKTNSINSFNKPETLSDAEQEVIMGVIKRAENLDKVEQERVGRLVDRLDNMKKNAMGNGSTQCVLCAEEFGILGQSQLCKDCEKAVCSKCGLETLSAHKEPLFLCRICAETRETWKKSGAWFYRGLPKYILPSRKTEPSKYSSTPSTPLKSHEQNTPLRSYNPNLQTKGRSGSDREYTDSSDEEFRSSRFTKRGTVRKQHVDSVENNEPSVTNLQPMVASDLTSPRPSPTHLYSPVVPESVQHRDVPNLEQNRSPGYEGYSPYAKDSRRGDEDRIQTPTSSSTHWYKPNIRSQPPEQEEYPERTYRGHVRKESQHSPRHRTASLNRSEENFEEKSTVEESSKKKNLFYKKNKRKKQK</sequence>
<feature type="region of interest" description="Disordered" evidence="5">
    <location>
        <begin position="164"/>
        <end position="387"/>
    </location>
</feature>
<keyword evidence="3" id="KW-0862">Zinc</keyword>
<name>A0A2L2YB55_PARTP</name>
<evidence type="ECO:0000256" key="4">
    <source>
        <dbReference type="PROSITE-ProRule" id="PRU00091"/>
    </source>
</evidence>
<dbReference type="PANTHER" id="PTHR45729">
    <property type="entry name" value="RABPHILIN, ISOFORM A"/>
    <property type="match status" value="1"/>
</dbReference>
<accession>A0A2L2YB55</accession>
<feature type="compositionally biased region" description="Basic and acidic residues" evidence="5">
    <location>
        <begin position="201"/>
        <end position="217"/>
    </location>
</feature>
<organism evidence="8">
    <name type="scientific">Parasteatoda tepidariorum</name>
    <name type="common">Common house spider</name>
    <name type="synonym">Achaearanea tepidariorum</name>
    <dbReference type="NCBI Taxonomy" id="114398"/>
    <lineage>
        <taxon>Eukaryota</taxon>
        <taxon>Metazoa</taxon>
        <taxon>Ecdysozoa</taxon>
        <taxon>Arthropoda</taxon>
        <taxon>Chelicerata</taxon>
        <taxon>Arachnida</taxon>
        <taxon>Araneae</taxon>
        <taxon>Araneomorphae</taxon>
        <taxon>Entelegynae</taxon>
        <taxon>Araneoidea</taxon>
        <taxon>Theridiidae</taxon>
        <taxon>Parasteatoda</taxon>
    </lineage>
</organism>
<evidence type="ECO:0000256" key="2">
    <source>
        <dbReference type="ARBA" id="ARBA00022771"/>
    </source>
</evidence>
<dbReference type="EMBL" id="IAAA01014164">
    <property type="protein sequence ID" value="LAA05384.1"/>
    <property type="molecule type" value="mRNA"/>
</dbReference>
<dbReference type="InterPro" id="IPR010911">
    <property type="entry name" value="Rab_BD"/>
</dbReference>
<dbReference type="InterPro" id="IPR017455">
    <property type="entry name" value="Znf_FYVE-rel"/>
</dbReference>
<keyword evidence="2 4" id="KW-0863">Zinc-finger</keyword>
<dbReference type="GO" id="GO:0006887">
    <property type="term" value="P:exocytosis"/>
    <property type="evidence" value="ECO:0007669"/>
    <property type="project" value="TreeGrafter"/>
</dbReference>
<dbReference type="OrthoDB" id="270970at2759"/>
<reference evidence="8" key="1">
    <citation type="journal article" date="2016" name="Mol. Ecol. Resour.">
        <title>Evaluation of the impact of RNA preservation methods of spiders for de novo transcriptome assembly.</title>
        <authorList>
            <person name="Kono N."/>
            <person name="Nakamura H."/>
            <person name="Ito Y."/>
            <person name="Tomita M."/>
            <person name="Arakawa K."/>
        </authorList>
    </citation>
    <scope>NUCLEOTIDE SEQUENCE</scope>
    <source>
        <tissue evidence="8">Whole body</tissue>
    </source>
</reference>
<evidence type="ECO:0000259" key="7">
    <source>
        <dbReference type="PROSITE" id="PS50916"/>
    </source>
</evidence>
<dbReference type="PROSITE" id="PS50916">
    <property type="entry name" value="RABBD"/>
    <property type="match status" value="1"/>
</dbReference>
<dbReference type="GO" id="GO:0031267">
    <property type="term" value="F:small GTPase binding"/>
    <property type="evidence" value="ECO:0007669"/>
    <property type="project" value="InterPro"/>
</dbReference>
<dbReference type="Gene3D" id="3.30.40.10">
    <property type="entry name" value="Zinc/RING finger domain, C3HC4 (zinc finger)"/>
    <property type="match status" value="1"/>
</dbReference>
<dbReference type="PANTHER" id="PTHR45729:SF6">
    <property type="entry name" value="RABPHILIN, ISOFORM A"/>
    <property type="match status" value="1"/>
</dbReference>
<feature type="domain" description="FYVE-type" evidence="6">
    <location>
        <begin position="87"/>
        <end position="143"/>
    </location>
</feature>
<feature type="compositionally biased region" description="Polar residues" evidence="5">
    <location>
        <begin position="234"/>
        <end position="255"/>
    </location>
</feature>
<proteinExistence type="evidence at transcript level"/>
<feature type="compositionally biased region" description="Basic and acidic residues" evidence="5">
    <location>
        <begin position="330"/>
        <end position="345"/>
    </location>
</feature>
<evidence type="ECO:0000256" key="1">
    <source>
        <dbReference type="ARBA" id="ARBA00022723"/>
    </source>
</evidence>
<dbReference type="GO" id="GO:0061669">
    <property type="term" value="P:spontaneous neurotransmitter secretion"/>
    <property type="evidence" value="ECO:0007669"/>
    <property type="project" value="TreeGrafter"/>
</dbReference>
<feature type="domain" description="RabBD" evidence="7">
    <location>
        <begin position="39"/>
        <end position="155"/>
    </location>
</feature>
<evidence type="ECO:0000313" key="8">
    <source>
        <dbReference type="EMBL" id="LAA05388.1"/>
    </source>
</evidence>
<dbReference type="SUPFAM" id="SSF57903">
    <property type="entry name" value="FYVE/PHD zinc finger"/>
    <property type="match status" value="1"/>
</dbReference>
<dbReference type="GO" id="GO:0098793">
    <property type="term" value="C:presynapse"/>
    <property type="evidence" value="ECO:0007669"/>
    <property type="project" value="GOC"/>
</dbReference>
<keyword evidence="1" id="KW-0479">Metal-binding</keyword>
<feature type="compositionally biased region" description="Polar residues" evidence="5">
    <location>
        <begin position="306"/>
        <end position="325"/>
    </location>
</feature>
<feature type="compositionally biased region" description="Basic residues" evidence="5">
    <location>
        <begin position="373"/>
        <end position="387"/>
    </location>
</feature>
<dbReference type="AlphaFoldDB" id="A0A2L2YB55"/>
<feature type="compositionally biased region" description="Polar residues" evidence="5">
    <location>
        <begin position="169"/>
        <end position="200"/>
    </location>
</feature>
<feature type="compositionally biased region" description="Basic residues" evidence="5">
    <location>
        <begin position="219"/>
        <end position="228"/>
    </location>
</feature>
<dbReference type="GO" id="GO:0017158">
    <property type="term" value="P:regulation of calcium ion-dependent exocytosis"/>
    <property type="evidence" value="ECO:0007669"/>
    <property type="project" value="TreeGrafter"/>
</dbReference>
<feature type="compositionally biased region" description="Basic and acidic residues" evidence="5">
    <location>
        <begin position="356"/>
        <end position="372"/>
    </location>
</feature>
<evidence type="ECO:0000256" key="3">
    <source>
        <dbReference type="ARBA" id="ARBA00022833"/>
    </source>
</evidence>
<dbReference type="InterPro" id="IPR011011">
    <property type="entry name" value="Znf_FYVE_PHD"/>
</dbReference>
<dbReference type="Pfam" id="PF02318">
    <property type="entry name" value="FYVE_2"/>
    <property type="match status" value="1"/>
</dbReference>
<dbReference type="PROSITE" id="PS50178">
    <property type="entry name" value="ZF_FYVE"/>
    <property type="match status" value="1"/>
</dbReference>
<dbReference type="EMBL" id="IAAA01014165">
    <property type="protein sequence ID" value="LAA05388.1"/>
    <property type="molecule type" value="mRNA"/>
</dbReference>
<evidence type="ECO:0000256" key="5">
    <source>
        <dbReference type="SAM" id="MobiDB-lite"/>
    </source>
</evidence>
<feature type="compositionally biased region" description="Basic and acidic residues" evidence="5">
    <location>
        <begin position="295"/>
        <end position="305"/>
    </location>
</feature>
<dbReference type="GO" id="GO:0008270">
    <property type="term" value="F:zinc ion binding"/>
    <property type="evidence" value="ECO:0007669"/>
    <property type="project" value="UniProtKB-KW"/>
</dbReference>
<evidence type="ECO:0000259" key="6">
    <source>
        <dbReference type="PROSITE" id="PS50178"/>
    </source>
</evidence>
<dbReference type="GO" id="GO:0006886">
    <property type="term" value="P:intracellular protein transport"/>
    <property type="evidence" value="ECO:0007669"/>
    <property type="project" value="InterPro"/>
</dbReference>
<dbReference type="InterPro" id="IPR043566">
    <property type="entry name" value="Rabphilin/DOC2/Noc2"/>
</dbReference>
<dbReference type="InterPro" id="IPR041282">
    <property type="entry name" value="FYVE_2"/>
</dbReference>
<dbReference type="InterPro" id="IPR013083">
    <property type="entry name" value="Znf_RING/FYVE/PHD"/>
</dbReference>
<protein>
    <submittedName>
        <fullName evidence="8">Rab effector Noc2</fullName>
    </submittedName>
</protein>